<name>A0ABP8BWN5_9ACTN</name>
<dbReference type="PANTHER" id="PTHR11728:SF1">
    <property type="entry name" value="GLYCEROL-3-PHOSPHATE DEHYDROGENASE [NAD(+)] 2, CHLOROPLASTIC"/>
    <property type="match status" value="1"/>
</dbReference>
<feature type="binding site" evidence="8">
    <location>
        <position position="107"/>
    </location>
    <ligand>
        <name>NADPH</name>
        <dbReference type="ChEBI" id="CHEBI:57783"/>
    </ligand>
</feature>
<dbReference type="InterPro" id="IPR006109">
    <property type="entry name" value="G3P_DH_NAD-dep_C"/>
</dbReference>
<feature type="binding site" evidence="8">
    <location>
        <position position="256"/>
    </location>
    <ligand>
        <name>NADPH</name>
        <dbReference type="ChEBI" id="CHEBI:57783"/>
    </ligand>
</feature>
<dbReference type="PRINTS" id="PR00077">
    <property type="entry name" value="GPDHDRGNASE"/>
</dbReference>
<dbReference type="PANTHER" id="PTHR11728">
    <property type="entry name" value="GLYCEROL-3-PHOSPHATE DEHYDROGENASE"/>
    <property type="match status" value="1"/>
</dbReference>
<keyword evidence="8" id="KW-0547">Nucleotide-binding</keyword>
<keyword evidence="2 8" id="KW-0444">Lipid biosynthesis</keyword>
<evidence type="ECO:0000259" key="11">
    <source>
        <dbReference type="Pfam" id="PF01210"/>
    </source>
</evidence>
<reference evidence="14" key="1">
    <citation type="journal article" date="2019" name="Int. J. Syst. Evol. Microbiol.">
        <title>The Global Catalogue of Microorganisms (GCM) 10K type strain sequencing project: providing services to taxonomists for standard genome sequencing and annotation.</title>
        <authorList>
            <consortium name="The Broad Institute Genomics Platform"/>
            <consortium name="The Broad Institute Genome Sequencing Center for Infectious Disease"/>
            <person name="Wu L."/>
            <person name="Ma J."/>
        </authorList>
    </citation>
    <scope>NUCLEOTIDE SEQUENCE [LARGE SCALE GENOMIC DNA]</scope>
    <source>
        <strain evidence="14">JCM 17440</strain>
    </source>
</reference>
<dbReference type="HAMAP" id="MF_00394">
    <property type="entry name" value="NAD_Glyc3P_dehydrog"/>
    <property type="match status" value="1"/>
</dbReference>
<dbReference type="PIRSF" id="PIRSF000114">
    <property type="entry name" value="Glycerol-3-P_dh"/>
    <property type="match status" value="1"/>
</dbReference>
<feature type="binding site" evidence="8">
    <location>
        <position position="256"/>
    </location>
    <ligand>
        <name>sn-glycerol 3-phosphate</name>
        <dbReference type="ChEBI" id="CHEBI:57597"/>
    </ligand>
</feature>
<feature type="binding site" evidence="8">
    <location>
        <position position="141"/>
    </location>
    <ligand>
        <name>NADPH</name>
        <dbReference type="ChEBI" id="CHEBI:57783"/>
    </ligand>
</feature>
<proteinExistence type="inferred from homology"/>
<dbReference type="Gene3D" id="3.40.50.720">
    <property type="entry name" value="NAD(P)-binding Rossmann-like Domain"/>
    <property type="match status" value="1"/>
</dbReference>
<keyword evidence="5 8" id="KW-0443">Lipid metabolism</keyword>
<feature type="domain" description="Glycerol-3-phosphate dehydrogenase NAD-dependent N-terminal" evidence="11">
    <location>
        <begin position="6"/>
        <end position="161"/>
    </location>
</feature>
<keyword evidence="14" id="KW-1185">Reference proteome</keyword>
<feature type="binding site" evidence="8">
    <location>
        <position position="13"/>
    </location>
    <ligand>
        <name>NADPH</name>
        <dbReference type="ChEBI" id="CHEBI:57783"/>
    </ligand>
</feature>
<feature type="binding site" evidence="8">
    <location>
        <position position="282"/>
    </location>
    <ligand>
        <name>NADPH</name>
        <dbReference type="ChEBI" id="CHEBI:57783"/>
    </ligand>
</feature>
<dbReference type="EC" id="1.1.1.94" evidence="8"/>
<feature type="binding site" evidence="8">
    <location>
        <position position="107"/>
    </location>
    <ligand>
        <name>sn-glycerol 3-phosphate</name>
        <dbReference type="ChEBI" id="CHEBI:57597"/>
    </ligand>
</feature>
<comment type="catalytic activity">
    <reaction evidence="8">
        <text>sn-glycerol 3-phosphate + NAD(+) = dihydroxyacetone phosphate + NADH + H(+)</text>
        <dbReference type="Rhea" id="RHEA:11092"/>
        <dbReference type="ChEBI" id="CHEBI:15378"/>
        <dbReference type="ChEBI" id="CHEBI:57540"/>
        <dbReference type="ChEBI" id="CHEBI:57597"/>
        <dbReference type="ChEBI" id="CHEBI:57642"/>
        <dbReference type="ChEBI" id="CHEBI:57945"/>
        <dbReference type="EC" id="1.1.1.94"/>
    </reaction>
</comment>
<evidence type="ECO:0000256" key="2">
    <source>
        <dbReference type="ARBA" id="ARBA00022516"/>
    </source>
</evidence>
<dbReference type="Proteomes" id="UP001501710">
    <property type="component" value="Unassembled WGS sequence"/>
</dbReference>
<accession>A0ABP8BWN5</accession>
<feature type="binding site" evidence="8">
    <location>
        <position position="245"/>
    </location>
    <ligand>
        <name>sn-glycerol 3-phosphate</name>
        <dbReference type="ChEBI" id="CHEBI:57597"/>
    </ligand>
</feature>
<keyword evidence="7 8" id="KW-1208">Phospholipid metabolism</keyword>
<comment type="catalytic activity">
    <reaction evidence="8 10">
        <text>sn-glycerol 3-phosphate + NADP(+) = dihydroxyacetone phosphate + NADPH + H(+)</text>
        <dbReference type="Rhea" id="RHEA:11096"/>
        <dbReference type="ChEBI" id="CHEBI:15378"/>
        <dbReference type="ChEBI" id="CHEBI:57597"/>
        <dbReference type="ChEBI" id="CHEBI:57642"/>
        <dbReference type="ChEBI" id="CHEBI:57783"/>
        <dbReference type="ChEBI" id="CHEBI:58349"/>
        <dbReference type="EC" id="1.1.1.94"/>
    </reaction>
</comment>
<evidence type="ECO:0000259" key="12">
    <source>
        <dbReference type="Pfam" id="PF07479"/>
    </source>
</evidence>
<evidence type="ECO:0000256" key="5">
    <source>
        <dbReference type="ARBA" id="ARBA00023098"/>
    </source>
</evidence>
<dbReference type="InterPro" id="IPR008927">
    <property type="entry name" value="6-PGluconate_DH-like_C_sf"/>
</dbReference>
<dbReference type="EMBL" id="BAABAS010000005">
    <property type="protein sequence ID" value="GAA4228763.1"/>
    <property type="molecule type" value="Genomic_DNA"/>
</dbReference>
<keyword evidence="3 8" id="KW-0560">Oxidoreductase</keyword>
<dbReference type="SUPFAM" id="SSF51735">
    <property type="entry name" value="NAD(P)-binding Rossmann-fold domains"/>
    <property type="match status" value="1"/>
</dbReference>
<keyword evidence="6 8" id="KW-0594">Phospholipid biosynthesis</keyword>
<protein>
    <recommendedName>
        <fullName evidence="8">Glycerol-3-phosphate dehydrogenase [NAD(P)+]</fullName>
        <ecNumber evidence="8">1.1.1.94</ecNumber>
    </recommendedName>
    <alternativeName>
        <fullName evidence="8">NAD(P)(+)-dependent glycerol-3-phosphate dehydrogenase</fullName>
    </alternativeName>
    <alternativeName>
        <fullName evidence="8">NAD(P)H-dependent dihydroxyacetone-phosphate reductase</fullName>
    </alternativeName>
</protein>
<dbReference type="NCBIfam" id="NF000942">
    <property type="entry name" value="PRK00094.1-4"/>
    <property type="match status" value="1"/>
</dbReference>
<comment type="function">
    <text evidence="8">Catalyzes the reduction of the glycolytic intermediate dihydroxyacetone phosphate (DHAP) to sn-glycerol 3-phosphate (G3P), the key precursor for phospholipid synthesis.</text>
</comment>
<keyword evidence="8" id="KW-0963">Cytoplasm</keyword>
<comment type="caution">
    <text evidence="8">Lacks conserved residue(s) required for the propagation of feature annotation.</text>
</comment>
<dbReference type="SUPFAM" id="SSF48179">
    <property type="entry name" value="6-phosphogluconate dehydrogenase C-terminal domain-like"/>
    <property type="match status" value="1"/>
</dbReference>
<feature type="binding site" evidence="8">
    <location>
        <position position="192"/>
    </location>
    <ligand>
        <name>sn-glycerol 3-phosphate</name>
        <dbReference type="ChEBI" id="CHEBI:57597"/>
    </ligand>
</feature>
<comment type="similarity">
    <text evidence="1 8 9">Belongs to the NAD-dependent glycerol-3-phosphate dehydrogenase family.</text>
</comment>
<evidence type="ECO:0000256" key="7">
    <source>
        <dbReference type="ARBA" id="ARBA00023264"/>
    </source>
</evidence>
<evidence type="ECO:0000256" key="1">
    <source>
        <dbReference type="ARBA" id="ARBA00011009"/>
    </source>
</evidence>
<feature type="active site" description="Proton acceptor" evidence="8">
    <location>
        <position position="192"/>
    </location>
</feature>
<evidence type="ECO:0000256" key="6">
    <source>
        <dbReference type="ARBA" id="ARBA00023209"/>
    </source>
</evidence>
<dbReference type="InterPro" id="IPR013328">
    <property type="entry name" value="6PGD_dom2"/>
</dbReference>
<evidence type="ECO:0000313" key="13">
    <source>
        <dbReference type="EMBL" id="GAA4228763.1"/>
    </source>
</evidence>
<evidence type="ECO:0000313" key="14">
    <source>
        <dbReference type="Proteomes" id="UP001501710"/>
    </source>
</evidence>
<organism evidence="13 14">
    <name type="scientific">Actinomadura meridiana</name>
    <dbReference type="NCBI Taxonomy" id="559626"/>
    <lineage>
        <taxon>Bacteria</taxon>
        <taxon>Bacillati</taxon>
        <taxon>Actinomycetota</taxon>
        <taxon>Actinomycetes</taxon>
        <taxon>Streptosporangiales</taxon>
        <taxon>Thermomonosporaceae</taxon>
        <taxon>Actinomadura</taxon>
    </lineage>
</organism>
<feature type="binding site" evidence="8">
    <location>
        <position position="34"/>
    </location>
    <ligand>
        <name>NADPH</name>
        <dbReference type="ChEBI" id="CHEBI:57783"/>
    </ligand>
</feature>
<keyword evidence="8" id="KW-0521">NADP</keyword>
<feature type="binding site" evidence="8">
    <location>
        <position position="257"/>
    </location>
    <ligand>
        <name>sn-glycerol 3-phosphate</name>
        <dbReference type="ChEBI" id="CHEBI:57597"/>
    </ligand>
</feature>
<keyword evidence="4 8" id="KW-0520">NAD</keyword>
<comment type="pathway">
    <text evidence="8">Membrane lipid metabolism; glycerophospholipid metabolism.</text>
</comment>
<feature type="binding site" evidence="8">
    <location>
        <position position="12"/>
    </location>
    <ligand>
        <name>NADPH</name>
        <dbReference type="ChEBI" id="CHEBI:57783"/>
    </ligand>
</feature>
<evidence type="ECO:0000256" key="3">
    <source>
        <dbReference type="ARBA" id="ARBA00023002"/>
    </source>
</evidence>
<dbReference type="Gene3D" id="1.10.1040.10">
    <property type="entry name" value="N-(1-d-carboxylethyl)-l-norvaline Dehydrogenase, domain 2"/>
    <property type="match status" value="1"/>
</dbReference>
<dbReference type="InterPro" id="IPR036291">
    <property type="entry name" value="NAD(P)-bd_dom_sf"/>
</dbReference>
<feature type="binding site" evidence="8">
    <location>
        <position position="255"/>
    </location>
    <ligand>
        <name>sn-glycerol 3-phosphate</name>
        <dbReference type="ChEBI" id="CHEBI:57597"/>
    </ligand>
</feature>
<comment type="caution">
    <text evidence="13">The sequence shown here is derived from an EMBL/GenBank/DDBJ whole genome shotgun (WGS) entry which is preliminary data.</text>
</comment>
<sequence length="336" mass="35404">MTYRTAVMGAGSWGTTFTKLLHDAGGEVVLWGRRPEVVEAVNERHENPDYLPGVTLPESVRATLDPAEALKGADFVALAVPAQTLRQNLTAWVPMLPPDAVLVSLMKGVELGTSRRMSEVVCEVADVPPERVAVFCGPNLAPEIAAGEPNAAVAACVDENAAQRLQTATMTPYFRVYTSTDVVGCELGGAVKNIVALCVGMSVGLGFGASTQAMLMTRGLAEIARLGAALGADEHTFAGLAGMGDLVATCMSPLSRNRTFGVNLGRGMTLDEVIAVTRQTAEGVKSSEAVLELARKHNVEMPIAEAVTAVLYHGMPMKEAAISLISRSPKPERYGV</sequence>
<feature type="binding site" evidence="8">
    <location>
        <position position="50"/>
    </location>
    <ligand>
        <name>NADPH</name>
        <dbReference type="ChEBI" id="CHEBI:57783"/>
    </ligand>
</feature>
<dbReference type="Pfam" id="PF01210">
    <property type="entry name" value="NAD_Gly3P_dh_N"/>
    <property type="match status" value="1"/>
</dbReference>
<evidence type="ECO:0000256" key="9">
    <source>
        <dbReference type="RuleBase" id="RU000437"/>
    </source>
</evidence>
<feature type="domain" description="Glycerol-3-phosphate dehydrogenase NAD-dependent C-terminal" evidence="12">
    <location>
        <begin position="181"/>
        <end position="320"/>
    </location>
</feature>
<feature type="binding site" evidence="8">
    <location>
        <position position="137"/>
    </location>
    <ligand>
        <name>sn-glycerol 3-phosphate</name>
        <dbReference type="ChEBI" id="CHEBI:57597"/>
    </ligand>
</feature>
<feature type="binding site" evidence="8">
    <location>
        <position position="33"/>
    </location>
    <ligand>
        <name>NADPH</name>
        <dbReference type="ChEBI" id="CHEBI:57783"/>
    </ligand>
</feature>
<gene>
    <name evidence="8" type="primary">gpsA</name>
    <name evidence="13" type="ORF">GCM10022254_19550</name>
</gene>
<dbReference type="PROSITE" id="PS00957">
    <property type="entry name" value="NAD_G3PDH"/>
    <property type="match status" value="1"/>
</dbReference>
<dbReference type="NCBIfam" id="NF000940">
    <property type="entry name" value="PRK00094.1-2"/>
    <property type="match status" value="1"/>
</dbReference>
<dbReference type="Pfam" id="PF07479">
    <property type="entry name" value="NAD_Gly3P_dh_C"/>
    <property type="match status" value="1"/>
</dbReference>
<comment type="subcellular location">
    <subcellularLocation>
        <location evidence="8">Cytoplasm</location>
    </subcellularLocation>
</comment>
<evidence type="ECO:0000256" key="4">
    <source>
        <dbReference type="ARBA" id="ARBA00023027"/>
    </source>
</evidence>
<evidence type="ECO:0000256" key="10">
    <source>
        <dbReference type="RuleBase" id="RU000439"/>
    </source>
</evidence>
<dbReference type="InterPro" id="IPR006168">
    <property type="entry name" value="G3P_DH_NAD-dep"/>
</dbReference>
<dbReference type="InterPro" id="IPR011128">
    <property type="entry name" value="G3P_DH_NAD-dep_N"/>
</dbReference>
<evidence type="ECO:0000256" key="8">
    <source>
        <dbReference type="HAMAP-Rule" id="MF_00394"/>
    </source>
</evidence>